<reference evidence="1" key="1">
    <citation type="journal article" date="2023" name="IMA Fungus">
        <title>Comparative genomic study of the Penicillium genus elucidates a diverse pangenome and 15 lateral gene transfer events.</title>
        <authorList>
            <person name="Petersen C."/>
            <person name="Sorensen T."/>
            <person name="Nielsen M.R."/>
            <person name="Sondergaard T.E."/>
            <person name="Sorensen J.L."/>
            <person name="Fitzpatrick D.A."/>
            <person name="Frisvad J.C."/>
            <person name="Nielsen K.L."/>
        </authorList>
    </citation>
    <scope>NUCLEOTIDE SEQUENCE</scope>
    <source>
        <strain evidence="1">IBT 17514</strain>
    </source>
</reference>
<reference evidence="1" key="2">
    <citation type="submission" date="2023-01" db="EMBL/GenBank/DDBJ databases">
        <authorList>
            <person name="Petersen C."/>
        </authorList>
    </citation>
    <scope>NUCLEOTIDE SEQUENCE</scope>
    <source>
        <strain evidence="1">IBT 17514</strain>
    </source>
</reference>
<accession>A0AAD6MUR8</accession>
<evidence type="ECO:0000313" key="1">
    <source>
        <dbReference type="EMBL" id="KAJ5719666.1"/>
    </source>
</evidence>
<dbReference type="EMBL" id="JAQJAN010000010">
    <property type="protein sequence ID" value="KAJ5719666.1"/>
    <property type="molecule type" value="Genomic_DNA"/>
</dbReference>
<sequence>MVGRLFKDRHALESDCYQTQIKDIPAYRVTADDPRFMSYRNTPTPRNTPTAMLWCVFADPTKYPLAIALSRLSSSPFRTAPSAFRVKRLPTPVRPKTQAFNPRESPVMT</sequence>
<organism evidence="1 2">
    <name type="scientific">Penicillium malachiteum</name>
    <dbReference type="NCBI Taxonomy" id="1324776"/>
    <lineage>
        <taxon>Eukaryota</taxon>
        <taxon>Fungi</taxon>
        <taxon>Dikarya</taxon>
        <taxon>Ascomycota</taxon>
        <taxon>Pezizomycotina</taxon>
        <taxon>Eurotiomycetes</taxon>
        <taxon>Eurotiomycetidae</taxon>
        <taxon>Eurotiales</taxon>
        <taxon>Aspergillaceae</taxon>
        <taxon>Penicillium</taxon>
    </lineage>
</organism>
<name>A0AAD6MUR8_9EURO</name>
<comment type="caution">
    <text evidence="1">The sequence shown here is derived from an EMBL/GenBank/DDBJ whole genome shotgun (WGS) entry which is preliminary data.</text>
</comment>
<protein>
    <submittedName>
        <fullName evidence="1">Uncharacterized protein</fullName>
    </submittedName>
</protein>
<dbReference type="AlphaFoldDB" id="A0AAD6MUR8"/>
<proteinExistence type="predicted"/>
<gene>
    <name evidence="1" type="ORF">N7493_007244</name>
</gene>
<keyword evidence="2" id="KW-1185">Reference proteome</keyword>
<dbReference type="Proteomes" id="UP001215712">
    <property type="component" value="Unassembled WGS sequence"/>
</dbReference>
<evidence type="ECO:0000313" key="2">
    <source>
        <dbReference type="Proteomes" id="UP001215712"/>
    </source>
</evidence>